<keyword evidence="3" id="KW-1003">Cell membrane</keyword>
<dbReference type="RefSeq" id="WP_148916201.1">
    <property type="nucleotide sequence ID" value="NZ_VSZS01000066.1"/>
</dbReference>
<evidence type="ECO:0000256" key="8">
    <source>
        <dbReference type="SAM" id="Phobius"/>
    </source>
</evidence>
<dbReference type="NCBIfam" id="NF009309">
    <property type="entry name" value="PRK12666.1"/>
    <property type="match status" value="1"/>
</dbReference>
<feature type="transmembrane region" description="Helical" evidence="8">
    <location>
        <begin position="246"/>
        <end position="267"/>
    </location>
</feature>
<comment type="caution">
    <text evidence="10">The sequence shown here is derived from an EMBL/GenBank/DDBJ whole genome shotgun (WGS) entry which is preliminary data.</text>
</comment>
<feature type="transmembrane region" description="Helical" evidence="8">
    <location>
        <begin position="484"/>
        <end position="504"/>
    </location>
</feature>
<evidence type="ECO:0000256" key="1">
    <source>
        <dbReference type="ARBA" id="ARBA00004651"/>
    </source>
</evidence>
<dbReference type="AlphaFoldDB" id="A0A5D4GTR9"/>
<feature type="domain" description="NADH:quinone oxidoreductase/Mrp antiporter transmembrane" evidence="9">
    <location>
        <begin position="136"/>
        <end position="433"/>
    </location>
</feature>
<dbReference type="PANTHER" id="PTHR42703">
    <property type="entry name" value="NADH DEHYDROGENASE"/>
    <property type="match status" value="1"/>
</dbReference>
<feature type="transmembrane region" description="Helical" evidence="8">
    <location>
        <begin position="121"/>
        <end position="151"/>
    </location>
</feature>
<evidence type="ECO:0000313" key="11">
    <source>
        <dbReference type="Proteomes" id="UP000323258"/>
    </source>
</evidence>
<accession>A0A5D4GTR9</accession>
<dbReference type="Pfam" id="PF00361">
    <property type="entry name" value="Proton_antipo_M"/>
    <property type="match status" value="1"/>
</dbReference>
<keyword evidence="6 8" id="KW-0472">Membrane</keyword>
<protein>
    <submittedName>
        <fullName evidence="10">Monovalent cation/H+ antiporter subunit D</fullName>
    </submittedName>
</protein>
<keyword evidence="5 8" id="KW-1133">Transmembrane helix</keyword>
<keyword evidence="4 7" id="KW-0812">Transmembrane</keyword>
<dbReference type="OrthoDB" id="9768329at2"/>
<evidence type="ECO:0000256" key="5">
    <source>
        <dbReference type="ARBA" id="ARBA00022989"/>
    </source>
</evidence>
<feature type="transmembrane region" description="Helical" evidence="8">
    <location>
        <begin position="339"/>
        <end position="358"/>
    </location>
</feature>
<dbReference type="Proteomes" id="UP000323258">
    <property type="component" value="Unassembled WGS sequence"/>
</dbReference>
<feature type="transmembrane region" description="Helical" evidence="8">
    <location>
        <begin position="288"/>
        <end position="307"/>
    </location>
</feature>
<comment type="similarity">
    <text evidence="2">Belongs to the CPA3 antiporters (TC 2.A.63) subunit D family.</text>
</comment>
<dbReference type="InterPro" id="IPR050586">
    <property type="entry name" value="CPA3_Na-H_Antiporter_D"/>
</dbReference>
<feature type="transmembrane region" description="Helical" evidence="8">
    <location>
        <begin position="214"/>
        <end position="234"/>
    </location>
</feature>
<reference evidence="10 11" key="1">
    <citation type="submission" date="2019-08" db="EMBL/GenBank/DDBJ databases">
        <authorList>
            <person name="Seo Y.L."/>
        </authorList>
    </citation>
    <scope>NUCLEOTIDE SEQUENCE [LARGE SCALE GENOMIC DNA]</scope>
    <source>
        <strain evidence="10 11">MaA-C15</strain>
    </source>
</reference>
<dbReference type="InterPro" id="IPR001750">
    <property type="entry name" value="ND/Mrp_TM"/>
</dbReference>
<proteinExistence type="inferred from homology"/>
<gene>
    <name evidence="10" type="ORF">FY036_18320</name>
</gene>
<evidence type="ECO:0000256" key="3">
    <source>
        <dbReference type="ARBA" id="ARBA00022475"/>
    </source>
</evidence>
<organism evidence="10 11">
    <name type="scientific">Neoaquamicrobium microcysteis</name>
    <dbReference type="NCBI Taxonomy" id="2682781"/>
    <lineage>
        <taxon>Bacteria</taxon>
        <taxon>Pseudomonadati</taxon>
        <taxon>Pseudomonadota</taxon>
        <taxon>Alphaproteobacteria</taxon>
        <taxon>Hyphomicrobiales</taxon>
        <taxon>Phyllobacteriaceae</taxon>
        <taxon>Neoaquamicrobium</taxon>
    </lineage>
</organism>
<dbReference type="PANTHER" id="PTHR42703:SF1">
    <property type="entry name" value="NA(+)_H(+) ANTIPORTER SUBUNIT D1"/>
    <property type="match status" value="1"/>
</dbReference>
<sequence>MSVSPEHLVIAPILLPLVAGALLLFFDDRERLLKATISILSAVALLGISIMLLRIAHADGAVDDGRVIVYLLGNWPPPFSIVLVLDRLSAMMLALTATLAIPSLIFSIGRWQKAGPHFHTLFLLLLVGLNGAFLTGDLFNLFVFFEVMLAASYGLMLHSSGSQRVKAGLHYIAINLAAALLFLIGVALIYGVAGTLNMAELATRFPDVPVERRIFLESGAAILGVAFLIKAGMWPLSFWLPTTYTAAPAPTAAIFAIMSKVGVYVILRLSLLFFEETPDGVSGFGSQLLFVGGMATIVFGTIGVLASQALGRLAGFSVLVSSGTLLATLGLLQVEITAGALFYLISSTLAISAFFLLIELVERGQDAVANVLAVTQEAFGDEEEEEEEEVGVTIPGTLAILGISFAACAIMLAGLPPLSGFIAKFAILTAMLNPEGFGQGGAIAASAWWLAAMLIISGLAALIAMSRAGIRAFWAPVELNVPRVLLVEIVPVAALLMLTLAMTVQAGPIMRFMHATAESLHAPRSYIDGVLDAPRPPMSRDAPLPPEVQR</sequence>
<reference evidence="10 11" key="2">
    <citation type="submission" date="2019-09" db="EMBL/GenBank/DDBJ databases">
        <title>Mesorhizobium sp. MaA-C15 isolated from Microcystis aeruginosa.</title>
        <authorList>
            <person name="Jeong S.E."/>
            <person name="Jin H.M."/>
            <person name="Jeon C.O."/>
        </authorList>
    </citation>
    <scope>NUCLEOTIDE SEQUENCE [LARGE SCALE GENOMIC DNA]</scope>
    <source>
        <strain evidence="10 11">MaA-C15</strain>
    </source>
</reference>
<feature type="transmembrane region" description="Helical" evidence="8">
    <location>
        <begin position="171"/>
        <end position="193"/>
    </location>
</feature>
<dbReference type="GO" id="GO:0005886">
    <property type="term" value="C:plasma membrane"/>
    <property type="evidence" value="ECO:0007669"/>
    <property type="project" value="UniProtKB-SubCell"/>
</dbReference>
<evidence type="ECO:0000256" key="7">
    <source>
        <dbReference type="RuleBase" id="RU000320"/>
    </source>
</evidence>
<feature type="transmembrane region" description="Helical" evidence="8">
    <location>
        <begin position="67"/>
        <end position="85"/>
    </location>
</feature>
<feature type="transmembrane region" description="Helical" evidence="8">
    <location>
        <begin position="443"/>
        <end position="464"/>
    </location>
</feature>
<feature type="transmembrane region" description="Helical" evidence="8">
    <location>
        <begin position="398"/>
        <end position="422"/>
    </location>
</feature>
<evidence type="ECO:0000256" key="2">
    <source>
        <dbReference type="ARBA" id="ARBA00005346"/>
    </source>
</evidence>
<feature type="transmembrane region" description="Helical" evidence="8">
    <location>
        <begin position="313"/>
        <end position="332"/>
    </location>
</feature>
<evidence type="ECO:0000259" key="9">
    <source>
        <dbReference type="Pfam" id="PF00361"/>
    </source>
</evidence>
<feature type="transmembrane region" description="Helical" evidence="8">
    <location>
        <begin position="32"/>
        <end position="55"/>
    </location>
</feature>
<keyword evidence="11" id="KW-1185">Reference proteome</keyword>
<evidence type="ECO:0000313" key="10">
    <source>
        <dbReference type="EMBL" id="TYR30665.1"/>
    </source>
</evidence>
<feature type="transmembrane region" description="Helical" evidence="8">
    <location>
        <begin position="7"/>
        <end position="26"/>
    </location>
</feature>
<name>A0A5D4GTR9_9HYPH</name>
<evidence type="ECO:0000256" key="6">
    <source>
        <dbReference type="ARBA" id="ARBA00023136"/>
    </source>
</evidence>
<feature type="transmembrane region" description="Helical" evidence="8">
    <location>
        <begin position="91"/>
        <end position="109"/>
    </location>
</feature>
<dbReference type="EMBL" id="VSZS01000066">
    <property type="protein sequence ID" value="TYR30665.1"/>
    <property type="molecule type" value="Genomic_DNA"/>
</dbReference>
<comment type="subcellular location">
    <subcellularLocation>
        <location evidence="1">Cell membrane</location>
        <topology evidence="1">Multi-pass membrane protein</topology>
    </subcellularLocation>
    <subcellularLocation>
        <location evidence="7">Membrane</location>
        <topology evidence="7">Multi-pass membrane protein</topology>
    </subcellularLocation>
</comment>
<evidence type="ECO:0000256" key="4">
    <source>
        <dbReference type="ARBA" id="ARBA00022692"/>
    </source>
</evidence>